<dbReference type="Proteomes" id="UP001139311">
    <property type="component" value="Unassembled WGS sequence"/>
</dbReference>
<gene>
    <name evidence="1" type="ORF">LHA35_26590</name>
</gene>
<evidence type="ECO:0000313" key="2">
    <source>
        <dbReference type="Proteomes" id="UP001139311"/>
    </source>
</evidence>
<dbReference type="AlphaFoldDB" id="A0A9X1ILG1"/>
<dbReference type="RefSeq" id="WP_226614087.1">
    <property type="nucleotide sequence ID" value="NZ_JAJAQI010000078.1"/>
</dbReference>
<proteinExistence type="predicted"/>
<reference evidence="1" key="1">
    <citation type="submission" date="2021-10" db="EMBL/GenBank/DDBJ databases">
        <title>Roseicella aerolatum sp. nov., isolated from aerosols of e-waste dismantling site.</title>
        <authorList>
            <person name="Qin T."/>
        </authorList>
    </citation>
    <scope>NUCLEOTIDE SEQUENCE</scope>
    <source>
        <strain evidence="1">GB24</strain>
    </source>
</reference>
<name>A0A9X1ILG1_9PROT</name>
<evidence type="ECO:0000313" key="1">
    <source>
        <dbReference type="EMBL" id="MCB4825290.1"/>
    </source>
</evidence>
<accession>A0A9X1ILG1</accession>
<comment type="caution">
    <text evidence="1">The sequence shown here is derived from an EMBL/GenBank/DDBJ whole genome shotgun (WGS) entry which is preliminary data.</text>
</comment>
<keyword evidence="2" id="KW-1185">Reference proteome</keyword>
<sequence>MTSWPMRLPAALLALPVMIAPGLLRAEAPAPPLRLELNRLEPREGGACRVWLVANSAAPEALDPLRLDLVLFGRDGVVARRVAVDIGPLPAGRTQARIFDLAGQPCDGLGSVLLNDVLACGGTEAAARNACAEGAVLASQVDGVTFQK</sequence>
<dbReference type="EMBL" id="JAJAQI010000078">
    <property type="protein sequence ID" value="MCB4825290.1"/>
    <property type="molecule type" value="Genomic_DNA"/>
</dbReference>
<protein>
    <submittedName>
        <fullName evidence="1">Tat pathway signal protein</fullName>
    </submittedName>
</protein>
<organism evidence="1 2">
    <name type="scientific">Roseicella aerolata</name>
    <dbReference type="NCBI Taxonomy" id="2883479"/>
    <lineage>
        <taxon>Bacteria</taxon>
        <taxon>Pseudomonadati</taxon>
        <taxon>Pseudomonadota</taxon>
        <taxon>Alphaproteobacteria</taxon>
        <taxon>Acetobacterales</taxon>
        <taxon>Roseomonadaceae</taxon>
        <taxon>Roseicella</taxon>
    </lineage>
</organism>